<dbReference type="PANTHER" id="PTHR13710:SF84">
    <property type="entry name" value="ATP-DEPENDENT DNA HELICASE RECS-RELATED"/>
    <property type="match status" value="1"/>
</dbReference>
<keyword evidence="3 12" id="KW-0347">Helicase</keyword>
<reference evidence="12 13" key="1">
    <citation type="submission" date="2022-04" db="EMBL/GenBank/DDBJ databases">
        <title>Positive selection, recombination, and allopatry shape intraspecific diversity of widespread and dominant cyanobacteria.</title>
        <authorList>
            <person name="Wei J."/>
            <person name="Shu W."/>
            <person name="Hu C."/>
        </authorList>
    </citation>
    <scope>NUCLEOTIDE SEQUENCE [LARGE SCALE GENOMIC DNA]</scope>
    <source>
        <strain evidence="12 13">GB2-A4</strain>
    </source>
</reference>
<keyword evidence="1" id="KW-0547">Nucleotide-binding</keyword>
<evidence type="ECO:0000256" key="2">
    <source>
        <dbReference type="ARBA" id="ARBA00022801"/>
    </source>
</evidence>
<dbReference type="InterPro" id="IPR004589">
    <property type="entry name" value="DNA_helicase_ATP-dep_RecQ"/>
</dbReference>
<evidence type="ECO:0000256" key="5">
    <source>
        <dbReference type="ARBA" id="ARBA00023125"/>
    </source>
</evidence>
<evidence type="ECO:0000256" key="1">
    <source>
        <dbReference type="ARBA" id="ARBA00022741"/>
    </source>
</evidence>
<dbReference type="GO" id="GO:0016787">
    <property type="term" value="F:hydrolase activity"/>
    <property type="evidence" value="ECO:0007669"/>
    <property type="project" value="UniProtKB-KW"/>
</dbReference>
<dbReference type="PANTHER" id="PTHR13710">
    <property type="entry name" value="DNA HELICASE RECQ FAMILY MEMBER"/>
    <property type="match status" value="1"/>
</dbReference>
<name>A0ABV0J9N8_9CYAN</name>
<dbReference type="SUPFAM" id="SSF52540">
    <property type="entry name" value="P-loop containing nucleoside triphosphate hydrolases"/>
    <property type="match status" value="1"/>
</dbReference>
<dbReference type="InterPro" id="IPR027417">
    <property type="entry name" value="P-loop_NTPase"/>
</dbReference>
<dbReference type="InterPro" id="IPR032284">
    <property type="entry name" value="RecQ_Zn-bd"/>
</dbReference>
<sequence length="556" mass="61784">MAKQRKTKQQIQQIAQAQLGYEQLRPGQADAIAALLKGQDTLAVMPTGSGKSAIYQLAGLLIPGATVVVSPLLALQQDQKAAIEAQKLAEVGVVNSTIAEAERAAAFAQLAESNLEFLFLAPEQFNNEEVLEQLQAAAPSLFVVDEAHCISEWGHDFRPDYLRLGTIIEALGHPLVLALTATAAPPVREEIVDRLGMQKAKVVVQGFDRPNIWLAVERYEDTREKQEALLDRVVRAEKPGIVYVATRKRAEELAEALEEQEVKAVVYHAGKSPQVREAAYRAFMDDEAEVIVATTAFGMGVDKPNVRFVFHYDISDSIDSYYQEIGRAGRDGESAQAVLFYNPEDFNLRRFFASGGKIETEDVEQVVQALQEREEPMAPRELQETTNLSRSKLKNTLNRLGEVGVLETLPNGEVVPNESLPDLEEAVEEAVRLQEHRQQYVRSRIEMMRGYAEVRDCRRRFVLNYFGEGLSESCGFCDNCKAGITNEPETGHQPFPINSQVVHKSWGIGTVMRYEGDKITVLFETVGYKTLGVGMVLLRGLLKRMDTAVADSTIRS</sequence>
<dbReference type="SMART" id="SM00487">
    <property type="entry name" value="DEXDc"/>
    <property type="match status" value="1"/>
</dbReference>
<evidence type="ECO:0000259" key="11">
    <source>
        <dbReference type="PROSITE" id="PS51194"/>
    </source>
</evidence>
<dbReference type="Proteomes" id="UP001464891">
    <property type="component" value="Unassembled WGS sequence"/>
</dbReference>
<evidence type="ECO:0000256" key="3">
    <source>
        <dbReference type="ARBA" id="ARBA00022806"/>
    </source>
</evidence>
<dbReference type="InterPro" id="IPR014001">
    <property type="entry name" value="Helicase_ATP-bd"/>
</dbReference>
<dbReference type="RefSeq" id="WP_190436668.1">
    <property type="nucleotide sequence ID" value="NZ_JAMPKM010000009.1"/>
</dbReference>
<dbReference type="InterPro" id="IPR011545">
    <property type="entry name" value="DEAD/DEAH_box_helicase_dom"/>
</dbReference>
<dbReference type="Pfam" id="PF00271">
    <property type="entry name" value="Helicase_C"/>
    <property type="match status" value="1"/>
</dbReference>
<feature type="domain" description="Helicase ATP-binding" evidence="10">
    <location>
        <begin position="32"/>
        <end position="201"/>
    </location>
</feature>
<keyword evidence="9" id="KW-1133">Transmembrane helix</keyword>
<evidence type="ECO:0000313" key="12">
    <source>
        <dbReference type="EMBL" id="MEP0818503.1"/>
    </source>
</evidence>
<proteinExistence type="predicted"/>
<dbReference type="Gene3D" id="1.10.10.10">
    <property type="entry name" value="Winged helix-like DNA-binding domain superfamily/Winged helix DNA-binding domain"/>
    <property type="match status" value="1"/>
</dbReference>
<protein>
    <recommendedName>
        <fullName evidence="6">ATP-dependent DNA helicase RecQ</fullName>
    </recommendedName>
    <alternativeName>
        <fullName evidence="7">DNA 3'-5' helicase RecQ</fullName>
    </alternativeName>
</protein>
<dbReference type="Pfam" id="PF16124">
    <property type="entry name" value="RecQ_Zn_bind"/>
    <property type="match status" value="1"/>
</dbReference>
<feature type="coiled-coil region" evidence="8">
    <location>
        <begin position="216"/>
        <end position="263"/>
    </location>
</feature>
<dbReference type="SMART" id="SM00490">
    <property type="entry name" value="HELICc"/>
    <property type="match status" value="1"/>
</dbReference>
<evidence type="ECO:0000256" key="8">
    <source>
        <dbReference type="SAM" id="Coils"/>
    </source>
</evidence>
<keyword evidence="9" id="KW-0812">Transmembrane</keyword>
<dbReference type="PROSITE" id="PS51194">
    <property type="entry name" value="HELICASE_CTER"/>
    <property type="match status" value="1"/>
</dbReference>
<keyword evidence="8" id="KW-0175">Coiled coil</keyword>
<evidence type="ECO:0000259" key="10">
    <source>
        <dbReference type="PROSITE" id="PS51192"/>
    </source>
</evidence>
<evidence type="ECO:0000256" key="6">
    <source>
        <dbReference type="ARBA" id="ARBA00044535"/>
    </source>
</evidence>
<dbReference type="Pfam" id="PF00270">
    <property type="entry name" value="DEAD"/>
    <property type="match status" value="1"/>
</dbReference>
<dbReference type="GO" id="GO:0003678">
    <property type="term" value="F:DNA helicase activity"/>
    <property type="evidence" value="ECO:0007669"/>
    <property type="project" value="UniProtKB-EC"/>
</dbReference>
<dbReference type="SUPFAM" id="SSF46785">
    <property type="entry name" value="Winged helix' DNA-binding domain"/>
    <property type="match status" value="1"/>
</dbReference>
<keyword evidence="9" id="KW-0472">Membrane</keyword>
<keyword evidence="4" id="KW-0067">ATP-binding</keyword>
<dbReference type="InterPro" id="IPR002464">
    <property type="entry name" value="DNA/RNA_helicase_DEAH_CS"/>
</dbReference>
<gene>
    <name evidence="12" type="ORF">NC998_15500</name>
</gene>
<evidence type="ECO:0000313" key="13">
    <source>
        <dbReference type="Proteomes" id="UP001464891"/>
    </source>
</evidence>
<dbReference type="NCBIfam" id="TIGR00614">
    <property type="entry name" value="recQ_fam"/>
    <property type="match status" value="1"/>
</dbReference>
<dbReference type="PROSITE" id="PS00690">
    <property type="entry name" value="DEAH_ATP_HELICASE"/>
    <property type="match status" value="1"/>
</dbReference>
<accession>A0ABV0J9N8</accession>
<organism evidence="12 13">
    <name type="scientific">Trichocoleus desertorum GB2-A4</name>
    <dbReference type="NCBI Taxonomy" id="2933944"/>
    <lineage>
        <taxon>Bacteria</taxon>
        <taxon>Bacillati</taxon>
        <taxon>Cyanobacteriota</taxon>
        <taxon>Cyanophyceae</taxon>
        <taxon>Leptolyngbyales</taxon>
        <taxon>Trichocoleusaceae</taxon>
        <taxon>Trichocoleus</taxon>
    </lineage>
</organism>
<dbReference type="InterPro" id="IPR036388">
    <property type="entry name" value="WH-like_DNA-bd_sf"/>
</dbReference>
<comment type="caution">
    <text evidence="12">The sequence shown here is derived from an EMBL/GenBank/DDBJ whole genome shotgun (WGS) entry which is preliminary data.</text>
</comment>
<feature type="transmembrane region" description="Helical" evidence="9">
    <location>
        <begin position="54"/>
        <end position="75"/>
    </location>
</feature>
<dbReference type="InterPro" id="IPR001650">
    <property type="entry name" value="Helicase_C-like"/>
</dbReference>
<evidence type="ECO:0000256" key="4">
    <source>
        <dbReference type="ARBA" id="ARBA00022840"/>
    </source>
</evidence>
<feature type="domain" description="Helicase C-terminal" evidence="11">
    <location>
        <begin position="228"/>
        <end position="374"/>
    </location>
</feature>
<dbReference type="PROSITE" id="PS51192">
    <property type="entry name" value="HELICASE_ATP_BIND_1"/>
    <property type="match status" value="1"/>
</dbReference>
<keyword evidence="5" id="KW-0238">DNA-binding</keyword>
<dbReference type="InterPro" id="IPR036390">
    <property type="entry name" value="WH_DNA-bd_sf"/>
</dbReference>
<dbReference type="Gene3D" id="3.40.50.300">
    <property type="entry name" value="P-loop containing nucleotide triphosphate hydrolases"/>
    <property type="match status" value="2"/>
</dbReference>
<evidence type="ECO:0000256" key="9">
    <source>
        <dbReference type="SAM" id="Phobius"/>
    </source>
</evidence>
<keyword evidence="2 12" id="KW-0378">Hydrolase</keyword>
<evidence type="ECO:0000256" key="7">
    <source>
        <dbReference type="ARBA" id="ARBA00044550"/>
    </source>
</evidence>
<dbReference type="CDD" id="cd17920">
    <property type="entry name" value="DEXHc_RecQ"/>
    <property type="match status" value="1"/>
</dbReference>
<keyword evidence="13" id="KW-1185">Reference proteome</keyword>
<dbReference type="EMBL" id="JAMPKM010000009">
    <property type="protein sequence ID" value="MEP0818503.1"/>
    <property type="molecule type" value="Genomic_DNA"/>
</dbReference>